<dbReference type="SUPFAM" id="SSF51735">
    <property type="entry name" value="NAD(P)-binding Rossmann-fold domains"/>
    <property type="match status" value="1"/>
</dbReference>
<dbReference type="AlphaFoldDB" id="A0A2T7PAS6"/>
<reference evidence="3 4" key="1">
    <citation type="submission" date="2018-04" db="EMBL/GenBank/DDBJ databases">
        <title>The genome of golden apple snail Pomacea canaliculata provides insight into stress tolerance and invasive adaptation.</title>
        <authorList>
            <person name="Liu C."/>
            <person name="Liu B."/>
            <person name="Ren Y."/>
            <person name="Zhang Y."/>
            <person name="Wang H."/>
            <person name="Li S."/>
            <person name="Jiang F."/>
            <person name="Yin L."/>
            <person name="Zhang G."/>
            <person name="Qian W."/>
            <person name="Fan W."/>
        </authorList>
    </citation>
    <scope>NUCLEOTIDE SEQUENCE [LARGE SCALE GENOMIC DNA]</scope>
    <source>
        <strain evidence="3">SZHN2017</strain>
        <tissue evidence="3">Muscle</tissue>
    </source>
</reference>
<comment type="caution">
    <text evidence="3">The sequence shown here is derived from an EMBL/GenBank/DDBJ whole genome shotgun (WGS) entry which is preliminary data.</text>
</comment>
<proteinExistence type="inferred from homology"/>
<evidence type="ECO:0000256" key="2">
    <source>
        <dbReference type="SAM" id="Phobius"/>
    </source>
</evidence>
<dbReference type="PANTHER" id="PTHR43313">
    <property type="entry name" value="SHORT-CHAIN DEHYDROGENASE/REDUCTASE FAMILY 9C"/>
    <property type="match status" value="1"/>
</dbReference>
<dbReference type="InterPro" id="IPR002347">
    <property type="entry name" value="SDR_fam"/>
</dbReference>
<accession>A0A2T7PAS6</accession>
<dbReference type="PRINTS" id="PR00080">
    <property type="entry name" value="SDRFAMILY"/>
</dbReference>
<comment type="similarity">
    <text evidence="1">Belongs to the short-chain dehydrogenases/reductases (SDR) family.</text>
</comment>
<keyword evidence="4" id="KW-1185">Reference proteome</keyword>
<keyword evidence="2" id="KW-0812">Transmembrane</keyword>
<keyword evidence="2" id="KW-1133">Transmembrane helix</keyword>
<feature type="transmembrane region" description="Helical" evidence="2">
    <location>
        <begin position="130"/>
        <end position="151"/>
    </location>
</feature>
<keyword evidence="2" id="KW-0472">Membrane</keyword>
<dbReference type="EMBL" id="PZQS01000005">
    <property type="protein sequence ID" value="PVD30523.1"/>
    <property type="molecule type" value="Genomic_DNA"/>
</dbReference>
<organism evidence="3 4">
    <name type="scientific">Pomacea canaliculata</name>
    <name type="common">Golden apple snail</name>
    <dbReference type="NCBI Taxonomy" id="400727"/>
    <lineage>
        <taxon>Eukaryota</taxon>
        <taxon>Metazoa</taxon>
        <taxon>Spiralia</taxon>
        <taxon>Lophotrochozoa</taxon>
        <taxon>Mollusca</taxon>
        <taxon>Gastropoda</taxon>
        <taxon>Caenogastropoda</taxon>
        <taxon>Architaenioglossa</taxon>
        <taxon>Ampullarioidea</taxon>
        <taxon>Ampullariidae</taxon>
        <taxon>Pomacea</taxon>
    </lineage>
</organism>
<dbReference type="PRINTS" id="PR00081">
    <property type="entry name" value="GDHRDH"/>
</dbReference>
<dbReference type="Proteomes" id="UP000245119">
    <property type="component" value="Linkage Group LG5"/>
</dbReference>
<dbReference type="Gene3D" id="3.40.50.720">
    <property type="entry name" value="NAD(P)-binding Rossmann-like Domain"/>
    <property type="match status" value="1"/>
</dbReference>
<dbReference type="Pfam" id="PF00106">
    <property type="entry name" value="adh_short"/>
    <property type="match status" value="1"/>
</dbReference>
<dbReference type="GO" id="GO:0016491">
    <property type="term" value="F:oxidoreductase activity"/>
    <property type="evidence" value="ECO:0007669"/>
    <property type="project" value="TreeGrafter"/>
</dbReference>
<evidence type="ECO:0000313" key="3">
    <source>
        <dbReference type="EMBL" id="PVD30523.1"/>
    </source>
</evidence>
<evidence type="ECO:0000256" key="1">
    <source>
        <dbReference type="RuleBase" id="RU000363"/>
    </source>
</evidence>
<gene>
    <name evidence="3" type="ORF">C0Q70_09790</name>
</gene>
<dbReference type="PANTHER" id="PTHR43313:SF1">
    <property type="entry name" value="3BETA-HYDROXYSTEROID DEHYDROGENASE DHS-16"/>
    <property type="match status" value="1"/>
</dbReference>
<dbReference type="GO" id="GO:0008202">
    <property type="term" value="P:steroid metabolic process"/>
    <property type="evidence" value="ECO:0007669"/>
    <property type="project" value="TreeGrafter"/>
</dbReference>
<dbReference type="STRING" id="400727.A0A2T7PAS6"/>
<protein>
    <submittedName>
        <fullName evidence="3">Uncharacterized protein</fullName>
    </submittedName>
</protein>
<sequence length="450" mass="49142">MILNGYVSHEIHFLPGNNSEYAGGGREDVVSGRAIDNSDSGNRGCGMDDNNPRDVEAIVVSSSPGKSGAVGATDDGSGPWIHSTLVIKGRHGSKDQLFLGTVSKGISSQADLSQSLRKDFESFSHQDKMWTVFFAILCMVLVMVKFVNWLAGLASVHSSPSDHYVLITGCDSGFGRCLARRLDNVGYRVFGACLTPGAVEELKLTSRHLLPFVMDVTKDDDIEKAFTLITSALPENRGLWAVVNNAGITGPIGAAEWLSRTDFLAPLQVNVLGMTQVTKKFLPLIRRERGRVVNTTSVLGRVAVGPAPYVVSKYAAVGFTEILRRELAPQGVTVHSIEPGAYATNITNSDLMQQSMQQTLAAAPPDVRRYYGNRYADKLMETVELMNRFLTGTNLEEVVDAYLHALTSRRPLSRYVVGWNGNIVFRTLWMMPSWVTDLLVRAVFPAPSGQ</sequence>
<name>A0A2T7PAS6_POMCA</name>
<dbReference type="InterPro" id="IPR036291">
    <property type="entry name" value="NAD(P)-bd_dom_sf"/>
</dbReference>
<evidence type="ECO:0000313" key="4">
    <source>
        <dbReference type="Proteomes" id="UP000245119"/>
    </source>
</evidence>
<dbReference type="OrthoDB" id="5296at2759"/>